<dbReference type="Proteomes" id="UP000091820">
    <property type="component" value="Unassembled WGS sequence"/>
</dbReference>
<evidence type="ECO:0000256" key="3">
    <source>
        <dbReference type="SAM" id="SignalP"/>
    </source>
</evidence>
<feature type="signal peptide" evidence="3">
    <location>
        <begin position="1"/>
        <end position="22"/>
    </location>
</feature>
<evidence type="ECO:0008006" key="6">
    <source>
        <dbReference type="Google" id="ProtNLM"/>
    </source>
</evidence>
<keyword evidence="3" id="KW-0732">Signal</keyword>
<evidence type="ECO:0000256" key="1">
    <source>
        <dbReference type="SAM" id="Coils"/>
    </source>
</evidence>
<evidence type="ECO:0000313" key="4">
    <source>
        <dbReference type="EnsemblMetazoa" id="GBRI040454-PA"/>
    </source>
</evidence>
<keyword evidence="1" id="KW-0175">Coiled coil</keyword>
<reference evidence="5" key="1">
    <citation type="submission" date="2014-03" db="EMBL/GenBank/DDBJ databases">
        <authorList>
            <person name="Aksoy S."/>
            <person name="Warren W."/>
            <person name="Wilson R.K."/>
        </authorList>
    </citation>
    <scope>NUCLEOTIDE SEQUENCE [LARGE SCALE GENOMIC DNA]</scope>
    <source>
        <strain evidence="5">IAEA</strain>
    </source>
</reference>
<evidence type="ECO:0000313" key="5">
    <source>
        <dbReference type="Proteomes" id="UP000091820"/>
    </source>
</evidence>
<accession>A0A1A9X171</accession>
<feature type="coiled-coil region" evidence="1">
    <location>
        <begin position="64"/>
        <end position="91"/>
    </location>
</feature>
<name>A0A1A9X171_9MUSC</name>
<dbReference type="EnsemblMetazoa" id="GBRI040454-RA">
    <property type="protein sequence ID" value="GBRI040454-PA"/>
    <property type="gene ID" value="GBRI040454"/>
</dbReference>
<sequence length="329" mass="37242">MSMSSGLIIIITLAKLALRVDAEITVDNSTSGNTSVSLEDYVESYRRQFTTYIEDHNNRVDALHKLYEKNLESVEIQKQFLLDRIRQAEEHLFPLELLNSQSKKCVSKYRNEMPNSGRAQSDISECLEAARYQLKEIGADPRRTVKILENYYSKIFEESATNCLAEVNTPFKCVEEEILSANEFTINNNLKFDEEMDNSEHQARTHIKAVFNCSFVIHFQTAMAIAEAKVNIELCMKSEDNYCACQDGHTCENLQHVRPSELNSENITISNSLYGKSKSCLLLAASPEEENKPKEEAAAKAKPESPKKDNRKEAAAAPTKGAKKKKKRT</sequence>
<proteinExistence type="predicted"/>
<dbReference type="VEuPathDB" id="VectorBase:GBRI040454"/>
<protein>
    <recommendedName>
        <fullName evidence="6">Protein TsetseEP domain-containing protein</fullName>
    </recommendedName>
</protein>
<keyword evidence="5" id="KW-1185">Reference proteome</keyword>
<evidence type="ECO:0000256" key="2">
    <source>
        <dbReference type="SAM" id="MobiDB-lite"/>
    </source>
</evidence>
<organism evidence="4 5">
    <name type="scientific">Glossina brevipalpis</name>
    <dbReference type="NCBI Taxonomy" id="37001"/>
    <lineage>
        <taxon>Eukaryota</taxon>
        <taxon>Metazoa</taxon>
        <taxon>Ecdysozoa</taxon>
        <taxon>Arthropoda</taxon>
        <taxon>Hexapoda</taxon>
        <taxon>Insecta</taxon>
        <taxon>Pterygota</taxon>
        <taxon>Neoptera</taxon>
        <taxon>Endopterygota</taxon>
        <taxon>Diptera</taxon>
        <taxon>Brachycera</taxon>
        <taxon>Muscomorpha</taxon>
        <taxon>Hippoboscoidea</taxon>
        <taxon>Glossinidae</taxon>
        <taxon>Glossina</taxon>
    </lineage>
</organism>
<reference evidence="4" key="2">
    <citation type="submission" date="2020-05" db="UniProtKB">
        <authorList>
            <consortium name="EnsemblMetazoa"/>
        </authorList>
    </citation>
    <scope>IDENTIFICATION</scope>
    <source>
        <strain evidence="4">IAEA</strain>
    </source>
</reference>
<feature type="chain" id="PRO_5008400870" description="Protein TsetseEP domain-containing protein" evidence="3">
    <location>
        <begin position="23"/>
        <end position="329"/>
    </location>
</feature>
<feature type="compositionally biased region" description="Basic and acidic residues" evidence="2">
    <location>
        <begin position="289"/>
        <end position="314"/>
    </location>
</feature>
<feature type="region of interest" description="Disordered" evidence="2">
    <location>
        <begin position="285"/>
        <end position="329"/>
    </location>
</feature>
<dbReference type="AlphaFoldDB" id="A0A1A9X171"/>